<name>A0A914YRR5_9BILA</name>
<keyword evidence="1" id="KW-0812">Transmembrane</keyword>
<organism evidence="3 4">
    <name type="scientific">Panagrolaimus superbus</name>
    <dbReference type="NCBI Taxonomy" id="310955"/>
    <lineage>
        <taxon>Eukaryota</taxon>
        <taxon>Metazoa</taxon>
        <taxon>Ecdysozoa</taxon>
        <taxon>Nematoda</taxon>
        <taxon>Chromadorea</taxon>
        <taxon>Rhabditida</taxon>
        <taxon>Tylenchina</taxon>
        <taxon>Panagrolaimomorpha</taxon>
        <taxon>Panagrolaimoidea</taxon>
        <taxon>Panagrolaimidae</taxon>
        <taxon>Panagrolaimus</taxon>
    </lineage>
</organism>
<feature type="transmembrane region" description="Helical" evidence="1">
    <location>
        <begin position="106"/>
        <end position="129"/>
    </location>
</feature>
<dbReference type="PANTHER" id="PTHR22775">
    <property type="entry name" value="SORTING NEXIN"/>
    <property type="match status" value="1"/>
</dbReference>
<dbReference type="GO" id="GO:0097352">
    <property type="term" value="P:autophagosome maturation"/>
    <property type="evidence" value="ECO:0007669"/>
    <property type="project" value="TreeGrafter"/>
</dbReference>
<dbReference type="GO" id="GO:0005770">
    <property type="term" value="C:late endosome"/>
    <property type="evidence" value="ECO:0007669"/>
    <property type="project" value="TreeGrafter"/>
</dbReference>
<keyword evidence="3" id="KW-1185">Reference proteome</keyword>
<sequence length="251" mass="28878">MRKVPGKLQRERGQNLKPFLLNVLANILAPSSFYAESPTMAREATSDQSLKSFDSSEISPSHQISSKIALDNLLLTQKRAHESAQGIFAQQQSEPRPEWTRETSKVFTFFILQIGNGISDFFIATFILFQKFFDRIFEAIFKKQVQKMLDKILQEETILYLIQSFQNMLLTQSNNATDEEKKLRAELTQRRLDQFLEDSIPNLIKEIIGAKNFRQIASDIVQALQLPRLNKQLSFVLLDALIQKIQDNPNL</sequence>
<keyword evidence="1" id="KW-0472">Membrane</keyword>
<dbReference type="Pfam" id="PF08628">
    <property type="entry name" value="Nexin_C"/>
    <property type="match status" value="1"/>
</dbReference>
<evidence type="ECO:0000256" key="1">
    <source>
        <dbReference type="SAM" id="Phobius"/>
    </source>
</evidence>
<dbReference type="WBParaSite" id="PSU_v2.g2701.t1">
    <property type="protein sequence ID" value="PSU_v2.g2701.t1"/>
    <property type="gene ID" value="PSU_v2.g2701"/>
</dbReference>
<dbReference type="AlphaFoldDB" id="A0A914YRR5"/>
<evidence type="ECO:0000259" key="2">
    <source>
        <dbReference type="Pfam" id="PF08628"/>
    </source>
</evidence>
<feature type="domain" description="Sorting nexin C-terminal" evidence="2">
    <location>
        <begin position="128"/>
        <end position="227"/>
    </location>
</feature>
<dbReference type="PANTHER" id="PTHR22775:SF44">
    <property type="entry name" value="SORTING NEXIN-14"/>
    <property type="match status" value="1"/>
</dbReference>
<dbReference type="InterPro" id="IPR013937">
    <property type="entry name" value="Sorting_nexin_C"/>
</dbReference>
<proteinExistence type="predicted"/>
<evidence type="ECO:0000313" key="3">
    <source>
        <dbReference type="Proteomes" id="UP000887577"/>
    </source>
</evidence>
<reference evidence="4" key="1">
    <citation type="submission" date="2022-11" db="UniProtKB">
        <authorList>
            <consortium name="WormBaseParasite"/>
        </authorList>
    </citation>
    <scope>IDENTIFICATION</scope>
</reference>
<dbReference type="GO" id="GO:0035091">
    <property type="term" value="F:phosphatidylinositol binding"/>
    <property type="evidence" value="ECO:0007669"/>
    <property type="project" value="TreeGrafter"/>
</dbReference>
<protein>
    <submittedName>
        <fullName evidence="4">Sorting nexin C-terminal domain-containing protein</fullName>
    </submittedName>
</protein>
<keyword evidence="1" id="KW-1133">Transmembrane helix</keyword>
<dbReference type="Proteomes" id="UP000887577">
    <property type="component" value="Unplaced"/>
</dbReference>
<evidence type="ECO:0000313" key="4">
    <source>
        <dbReference type="WBParaSite" id="PSU_v2.g2701.t1"/>
    </source>
</evidence>
<accession>A0A914YRR5</accession>